<dbReference type="RefSeq" id="XP_020044309.1">
    <property type="nucleotide sequence ID" value="XM_020188641.1"/>
</dbReference>
<dbReference type="GeneID" id="30962277"/>
<proteinExistence type="predicted"/>
<name>A0A1D2V8M3_9ASCO</name>
<dbReference type="AlphaFoldDB" id="A0A1D2V8M3"/>
<organism evidence="1 2">
    <name type="scientific">Ascoidea rubescens DSM 1968</name>
    <dbReference type="NCBI Taxonomy" id="1344418"/>
    <lineage>
        <taxon>Eukaryota</taxon>
        <taxon>Fungi</taxon>
        <taxon>Dikarya</taxon>
        <taxon>Ascomycota</taxon>
        <taxon>Saccharomycotina</taxon>
        <taxon>Saccharomycetes</taxon>
        <taxon>Ascoideaceae</taxon>
        <taxon>Ascoidea</taxon>
    </lineage>
</organism>
<sequence length="172" mass="19106">MLKPESNGPELLKGAIDEKRFIGEHGHWFIDQYGSVTDDIDDAMGLPKSNDQKNGGNGYSSKIEEMLQIDGTESSSSIVLRKAILRFLKLNVSSVVDLVTAAEIANSLGNINRMRRFNKFSISKSPIMNIENSSKLDLKHVRKAIVAVDDVELLLYDVDRNILLNVVNSENS</sequence>
<gene>
    <name evidence="1" type="ORF">ASCRUDRAFT_10609</name>
</gene>
<evidence type="ECO:0000313" key="1">
    <source>
        <dbReference type="EMBL" id="ODV58002.1"/>
    </source>
</evidence>
<keyword evidence="2" id="KW-1185">Reference proteome</keyword>
<protein>
    <submittedName>
        <fullName evidence="1">Uncharacterized protein</fullName>
    </submittedName>
</protein>
<dbReference type="Proteomes" id="UP000095038">
    <property type="component" value="Unassembled WGS sequence"/>
</dbReference>
<dbReference type="InParanoid" id="A0A1D2V8M3"/>
<evidence type="ECO:0000313" key="2">
    <source>
        <dbReference type="Proteomes" id="UP000095038"/>
    </source>
</evidence>
<reference evidence="2" key="1">
    <citation type="submission" date="2016-05" db="EMBL/GenBank/DDBJ databases">
        <title>Comparative genomics of biotechnologically important yeasts.</title>
        <authorList>
            <consortium name="DOE Joint Genome Institute"/>
            <person name="Riley R."/>
            <person name="Haridas S."/>
            <person name="Wolfe K.H."/>
            <person name="Lopes M.R."/>
            <person name="Hittinger C.T."/>
            <person name="Goker M."/>
            <person name="Salamov A."/>
            <person name="Wisecaver J."/>
            <person name="Long T.M."/>
            <person name="Aerts A.L."/>
            <person name="Barry K."/>
            <person name="Choi C."/>
            <person name="Clum A."/>
            <person name="Coughlan A.Y."/>
            <person name="Deshpande S."/>
            <person name="Douglass A.P."/>
            <person name="Hanson S.J."/>
            <person name="Klenk H.-P."/>
            <person name="Labutti K."/>
            <person name="Lapidus A."/>
            <person name="Lindquist E."/>
            <person name="Lipzen A."/>
            <person name="Meier-Kolthoff J.P."/>
            <person name="Ohm R.A."/>
            <person name="Otillar R.P."/>
            <person name="Pangilinan J."/>
            <person name="Peng Y."/>
            <person name="Rokas A."/>
            <person name="Rosa C.A."/>
            <person name="Scheuner C."/>
            <person name="Sibirny A.A."/>
            <person name="Slot J.C."/>
            <person name="Stielow J.B."/>
            <person name="Sun H."/>
            <person name="Kurtzman C.P."/>
            <person name="Blackwell M."/>
            <person name="Grigoriev I.V."/>
            <person name="Jeffries T.W."/>
        </authorList>
    </citation>
    <scope>NUCLEOTIDE SEQUENCE [LARGE SCALE GENOMIC DNA]</scope>
    <source>
        <strain evidence="2">DSM 1968</strain>
    </source>
</reference>
<dbReference type="EMBL" id="KV454496">
    <property type="protein sequence ID" value="ODV58002.1"/>
    <property type="molecule type" value="Genomic_DNA"/>
</dbReference>
<accession>A0A1D2V8M3</accession>